<gene>
    <name evidence="2" type="ORF">G1H11_06245</name>
</gene>
<dbReference type="GO" id="GO:0006950">
    <property type="term" value="P:response to stress"/>
    <property type="evidence" value="ECO:0007669"/>
    <property type="project" value="TreeGrafter"/>
</dbReference>
<evidence type="ECO:0000313" key="3">
    <source>
        <dbReference type="Proteomes" id="UP000469185"/>
    </source>
</evidence>
<dbReference type="InterPro" id="IPR039422">
    <property type="entry name" value="MarR/SlyA-like"/>
</dbReference>
<dbReference type="PANTHER" id="PTHR33164:SF104">
    <property type="entry name" value="TRANSCRIPTIONAL REGULATORY PROTEIN"/>
    <property type="match status" value="1"/>
</dbReference>
<dbReference type="AlphaFoldDB" id="A0A6N9YJ60"/>
<dbReference type="InterPro" id="IPR036390">
    <property type="entry name" value="WH_DNA-bd_sf"/>
</dbReference>
<dbReference type="PRINTS" id="PR00598">
    <property type="entry name" value="HTHMARR"/>
</dbReference>
<dbReference type="SMART" id="SM00347">
    <property type="entry name" value="HTH_MARR"/>
    <property type="match status" value="1"/>
</dbReference>
<evidence type="ECO:0000259" key="1">
    <source>
        <dbReference type="PROSITE" id="PS50995"/>
    </source>
</evidence>
<organism evidence="2 3">
    <name type="scientific">Phytoactinopolyspora alkaliphila</name>
    <dbReference type="NCBI Taxonomy" id="1783498"/>
    <lineage>
        <taxon>Bacteria</taxon>
        <taxon>Bacillati</taxon>
        <taxon>Actinomycetota</taxon>
        <taxon>Actinomycetes</taxon>
        <taxon>Jiangellales</taxon>
        <taxon>Jiangellaceae</taxon>
        <taxon>Phytoactinopolyspora</taxon>
    </lineage>
</organism>
<sequence length="166" mass="18745">MSDAVEAVLAQWSRERPDVDNTPMSVIARVMRLSRLLDRRLKDFLAGHGLEPGEFDVLTTLRRSGAPYSLSAREFRVASLVTSGAITNRVDRMMAKGLVDRTPDTHDRRSVQITLTPRGLDLIDRLYSSHIKNYERFLSALDHEEQARLADGLRSVIESLENEPEA</sequence>
<proteinExistence type="predicted"/>
<dbReference type="InterPro" id="IPR000835">
    <property type="entry name" value="HTH_MarR-typ"/>
</dbReference>
<feature type="domain" description="HTH marR-type" evidence="1">
    <location>
        <begin position="23"/>
        <end position="158"/>
    </location>
</feature>
<keyword evidence="3" id="KW-1185">Reference proteome</keyword>
<comment type="caution">
    <text evidence="2">The sequence shown here is derived from an EMBL/GenBank/DDBJ whole genome shotgun (WGS) entry which is preliminary data.</text>
</comment>
<dbReference type="EMBL" id="JAAGOB010000003">
    <property type="protein sequence ID" value="NED94909.1"/>
    <property type="molecule type" value="Genomic_DNA"/>
</dbReference>
<dbReference type="RefSeq" id="WP_163817208.1">
    <property type="nucleotide sequence ID" value="NZ_JAAGOB010000003.1"/>
</dbReference>
<dbReference type="GO" id="GO:0003700">
    <property type="term" value="F:DNA-binding transcription factor activity"/>
    <property type="evidence" value="ECO:0007669"/>
    <property type="project" value="InterPro"/>
</dbReference>
<dbReference type="Pfam" id="PF12802">
    <property type="entry name" value="MarR_2"/>
    <property type="match status" value="1"/>
</dbReference>
<reference evidence="2 3" key="1">
    <citation type="submission" date="2020-02" db="EMBL/GenBank/DDBJ databases">
        <authorList>
            <person name="Li X.-J."/>
            <person name="Feng X.-M."/>
        </authorList>
    </citation>
    <scope>NUCLEOTIDE SEQUENCE [LARGE SCALE GENOMIC DNA]</scope>
    <source>
        <strain evidence="2 3">CGMCC 4.7225</strain>
    </source>
</reference>
<protein>
    <submittedName>
        <fullName evidence="2">MarR family transcriptional regulator</fullName>
    </submittedName>
</protein>
<dbReference type="InterPro" id="IPR036388">
    <property type="entry name" value="WH-like_DNA-bd_sf"/>
</dbReference>
<name>A0A6N9YJ60_9ACTN</name>
<dbReference type="Gene3D" id="1.10.10.10">
    <property type="entry name" value="Winged helix-like DNA-binding domain superfamily/Winged helix DNA-binding domain"/>
    <property type="match status" value="1"/>
</dbReference>
<dbReference type="Proteomes" id="UP000469185">
    <property type="component" value="Unassembled WGS sequence"/>
</dbReference>
<dbReference type="PROSITE" id="PS50995">
    <property type="entry name" value="HTH_MARR_2"/>
    <property type="match status" value="1"/>
</dbReference>
<dbReference type="SUPFAM" id="SSF46785">
    <property type="entry name" value="Winged helix' DNA-binding domain"/>
    <property type="match status" value="1"/>
</dbReference>
<accession>A0A6N9YJ60</accession>
<dbReference type="PANTHER" id="PTHR33164">
    <property type="entry name" value="TRANSCRIPTIONAL REGULATOR, MARR FAMILY"/>
    <property type="match status" value="1"/>
</dbReference>
<evidence type="ECO:0000313" key="2">
    <source>
        <dbReference type="EMBL" id="NED94909.1"/>
    </source>
</evidence>